<evidence type="ECO:0000313" key="3">
    <source>
        <dbReference type="Proteomes" id="UP000631114"/>
    </source>
</evidence>
<proteinExistence type="predicted"/>
<feature type="domain" description="Helicase MOV-10-like beta-barrel" evidence="1">
    <location>
        <begin position="66"/>
        <end position="122"/>
    </location>
</feature>
<reference evidence="2 3" key="1">
    <citation type="submission" date="2020-10" db="EMBL/GenBank/DDBJ databases">
        <title>The Coptis chinensis genome and diversification of protoberbering-type alkaloids.</title>
        <authorList>
            <person name="Wang B."/>
            <person name="Shu S."/>
            <person name="Song C."/>
            <person name="Liu Y."/>
        </authorList>
    </citation>
    <scope>NUCLEOTIDE SEQUENCE [LARGE SCALE GENOMIC DNA]</scope>
    <source>
        <strain evidence="2">HL-2020</strain>
        <tissue evidence="2">Leaf</tissue>
    </source>
</reference>
<accession>A0A835HTA2</accession>
<evidence type="ECO:0000313" key="2">
    <source>
        <dbReference type="EMBL" id="KAF9605535.1"/>
    </source>
</evidence>
<dbReference type="EMBL" id="JADFTS010000005">
    <property type="protein sequence ID" value="KAF9605535.1"/>
    <property type="molecule type" value="Genomic_DNA"/>
</dbReference>
<dbReference type="PANTHER" id="PTHR45890:SF1">
    <property type="entry name" value="AARF DOMAIN CONTAINING KINASE 2"/>
    <property type="match status" value="1"/>
</dbReference>
<dbReference type="AlphaFoldDB" id="A0A835HTA2"/>
<dbReference type="InterPro" id="IPR049080">
    <property type="entry name" value="MOV-10-like_beta-barrel"/>
</dbReference>
<name>A0A835HTA2_9MAGN</name>
<keyword evidence="3" id="KW-1185">Reference proteome</keyword>
<evidence type="ECO:0000259" key="1">
    <source>
        <dbReference type="Pfam" id="PF21634"/>
    </source>
</evidence>
<sequence length="281" mass="31811">MDFSLNREFLALTSNGGSTRVWKIDDGVPLTSRLATSDEKIECCRFLKGWEQAILFCTVQKGDKVRPFLLSRDFVLVHSSGKNGKPFQGILYRVVKSNLVLAEFGDDFHRHHSSTRKYDVSFSFNRVCLKRCHQAVTSATDPLFRNFLYPSQKSRISWASPSVVPSHRNLNKDQAVAVRDGHTAAESTLKLSKKQTCPDPSAFIEEVEKSFTFLGTKEGDVVHPAGCMHQLLEKVRRHKVNIDGNVCTVMVTMLVLEGWQQKLDPDYSVMKTLQTLLFKAR</sequence>
<dbReference type="InterPro" id="IPR052402">
    <property type="entry name" value="ADCK_kinase"/>
</dbReference>
<comment type="caution">
    <text evidence="2">The sequence shown here is derived from an EMBL/GenBank/DDBJ whole genome shotgun (WGS) entry which is preliminary data.</text>
</comment>
<protein>
    <recommendedName>
        <fullName evidence="1">Helicase MOV-10-like beta-barrel domain-containing protein</fullName>
    </recommendedName>
</protein>
<dbReference type="Pfam" id="PF21634">
    <property type="entry name" value="MOV-10_beta-barrel"/>
    <property type="match status" value="1"/>
</dbReference>
<organism evidence="2 3">
    <name type="scientific">Coptis chinensis</name>
    <dbReference type="NCBI Taxonomy" id="261450"/>
    <lineage>
        <taxon>Eukaryota</taxon>
        <taxon>Viridiplantae</taxon>
        <taxon>Streptophyta</taxon>
        <taxon>Embryophyta</taxon>
        <taxon>Tracheophyta</taxon>
        <taxon>Spermatophyta</taxon>
        <taxon>Magnoliopsida</taxon>
        <taxon>Ranunculales</taxon>
        <taxon>Ranunculaceae</taxon>
        <taxon>Coptidoideae</taxon>
        <taxon>Coptis</taxon>
    </lineage>
</organism>
<gene>
    <name evidence="2" type="ORF">IFM89_017554</name>
</gene>
<dbReference type="PANTHER" id="PTHR45890">
    <property type="entry name" value="AARF DOMAIN CONTAINING KINASE 2 (PREDICTED)"/>
    <property type="match status" value="1"/>
</dbReference>
<dbReference type="Proteomes" id="UP000631114">
    <property type="component" value="Unassembled WGS sequence"/>
</dbReference>
<dbReference type="OrthoDB" id="1290869at2759"/>